<dbReference type="PANTHER" id="PTHR11228:SF7">
    <property type="entry name" value="PQQA PEPTIDE CYCLASE"/>
    <property type="match status" value="1"/>
</dbReference>
<name>A0A8J8MMA7_9FIRM</name>
<sequence>MLVNPYNTVLGKLKSYLERKHPTLLESYILPTGIVLFDRLFKSLSKKQAKNYLSSQPFPVFQTIEIETINRCNGSCTFCPINHHIDPRPYKKMDEDLFKSIINQLVELNYKGSIGLYSNNEPLLDKRLLEFLKFTREKLPNATLYLFTNGTLLTLDYFKKLMLYLDWMTIDNYSDTFELHEGVRQVYDYIKTQSYQDKVHIYYRKENEILLNRGGEAKNRTTKKNTLKSACMYPFEQVVVRPDGKLSLCCNDATGSVTMGDLCEHRLIDIWYGKVYDTVRQNMLTDRNKNKLCHACDVVTPKIPAGTAFKFKNIVSWLKGDA</sequence>
<dbReference type="Pfam" id="PF13186">
    <property type="entry name" value="SPASM"/>
    <property type="match status" value="1"/>
</dbReference>
<feature type="domain" description="Radical SAM core" evidence="5">
    <location>
        <begin position="66"/>
        <end position="171"/>
    </location>
</feature>
<reference evidence="7" key="1">
    <citation type="submission" date="2020-07" db="EMBL/GenBank/DDBJ databases">
        <title>Vallitalea pronyensis genome.</title>
        <authorList>
            <person name="Postec A."/>
        </authorList>
    </citation>
    <scope>NUCLEOTIDE SEQUENCE</scope>
    <source>
        <strain evidence="7">FatNI3</strain>
    </source>
</reference>
<evidence type="ECO:0000256" key="1">
    <source>
        <dbReference type="ARBA" id="ARBA00022691"/>
    </source>
</evidence>
<dbReference type="AlphaFoldDB" id="A0A8J8MMA7"/>
<evidence type="ECO:0000256" key="3">
    <source>
        <dbReference type="ARBA" id="ARBA00023004"/>
    </source>
</evidence>
<dbReference type="GO" id="GO:0003824">
    <property type="term" value="F:catalytic activity"/>
    <property type="evidence" value="ECO:0007669"/>
    <property type="project" value="InterPro"/>
</dbReference>
<evidence type="ECO:0000256" key="4">
    <source>
        <dbReference type="ARBA" id="ARBA00023014"/>
    </source>
</evidence>
<gene>
    <name evidence="7" type="ORF">HZI73_18455</name>
</gene>
<dbReference type="Pfam" id="PF04055">
    <property type="entry name" value="Radical_SAM"/>
    <property type="match status" value="1"/>
</dbReference>
<evidence type="ECO:0000259" key="6">
    <source>
        <dbReference type="Pfam" id="PF13186"/>
    </source>
</evidence>
<accession>A0A8J8MMA7</accession>
<dbReference type="CDD" id="cd21109">
    <property type="entry name" value="SPASM"/>
    <property type="match status" value="1"/>
</dbReference>
<keyword evidence="4" id="KW-0411">Iron-sulfur</keyword>
<dbReference type="KEGG" id="vpy:HZI73_18455"/>
<dbReference type="GO" id="GO:0051536">
    <property type="term" value="F:iron-sulfur cluster binding"/>
    <property type="evidence" value="ECO:0007669"/>
    <property type="project" value="UniProtKB-KW"/>
</dbReference>
<dbReference type="SFLD" id="SFLDS00029">
    <property type="entry name" value="Radical_SAM"/>
    <property type="match status" value="1"/>
</dbReference>
<dbReference type="InterPro" id="IPR058240">
    <property type="entry name" value="rSAM_sf"/>
</dbReference>
<evidence type="ECO:0000259" key="5">
    <source>
        <dbReference type="Pfam" id="PF04055"/>
    </source>
</evidence>
<dbReference type="PANTHER" id="PTHR11228">
    <property type="entry name" value="RADICAL SAM DOMAIN PROTEIN"/>
    <property type="match status" value="1"/>
</dbReference>
<protein>
    <submittedName>
        <fullName evidence="7">SPASM domain-containing protein</fullName>
    </submittedName>
</protein>
<feature type="domain" description="4Fe4S-binding SPASM" evidence="6">
    <location>
        <begin position="231"/>
        <end position="297"/>
    </location>
</feature>
<dbReference type="InterPro" id="IPR023885">
    <property type="entry name" value="4Fe4S-binding_SPASM_dom"/>
</dbReference>
<dbReference type="SUPFAM" id="SSF102114">
    <property type="entry name" value="Radical SAM enzymes"/>
    <property type="match status" value="1"/>
</dbReference>
<dbReference type="InterPro" id="IPR013785">
    <property type="entry name" value="Aldolase_TIM"/>
</dbReference>
<keyword evidence="2" id="KW-0479">Metal-binding</keyword>
<organism evidence="7 8">
    <name type="scientific">Vallitalea pronyensis</name>
    <dbReference type="NCBI Taxonomy" id="1348613"/>
    <lineage>
        <taxon>Bacteria</taxon>
        <taxon>Bacillati</taxon>
        <taxon>Bacillota</taxon>
        <taxon>Clostridia</taxon>
        <taxon>Lachnospirales</taxon>
        <taxon>Vallitaleaceae</taxon>
        <taxon>Vallitalea</taxon>
    </lineage>
</organism>
<dbReference type="InterPro" id="IPR007197">
    <property type="entry name" value="rSAM"/>
</dbReference>
<keyword evidence="1" id="KW-0949">S-adenosyl-L-methionine</keyword>
<dbReference type="RefSeq" id="WP_212694843.1">
    <property type="nucleotide sequence ID" value="NZ_CP058649.1"/>
</dbReference>
<dbReference type="GO" id="GO:0046872">
    <property type="term" value="F:metal ion binding"/>
    <property type="evidence" value="ECO:0007669"/>
    <property type="project" value="UniProtKB-KW"/>
</dbReference>
<proteinExistence type="predicted"/>
<keyword evidence="3" id="KW-0408">Iron</keyword>
<dbReference type="Gene3D" id="3.20.20.70">
    <property type="entry name" value="Aldolase class I"/>
    <property type="match status" value="1"/>
</dbReference>
<dbReference type="Proteomes" id="UP000683246">
    <property type="component" value="Chromosome"/>
</dbReference>
<evidence type="ECO:0000313" key="7">
    <source>
        <dbReference type="EMBL" id="QUI24151.1"/>
    </source>
</evidence>
<dbReference type="CDD" id="cd01335">
    <property type="entry name" value="Radical_SAM"/>
    <property type="match status" value="1"/>
</dbReference>
<dbReference type="InterPro" id="IPR050377">
    <property type="entry name" value="Radical_SAM_PqqE_MftC-like"/>
</dbReference>
<dbReference type="EMBL" id="CP058649">
    <property type="protein sequence ID" value="QUI24151.1"/>
    <property type="molecule type" value="Genomic_DNA"/>
</dbReference>
<keyword evidence="8" id="KW-1185">Reference proteome</keyword>
<evidence type="ECO:0000256" key="2">
    <source>
        <dbReference type="ARBA" id="ARBA00022723"/>
    </source>
</evidence>
<evidence type="ECO:0000313" key="8">
    <source>
        <dbReference type="Proteomes" id="UP000683246"/>
    </source>
</evidence>